<evidence type="ECO:0000313" key="2">
    <source>
        <dbReference type="EMBL" id="MEE6125990.1"/>
    </source>
</evidence>
<dbReference type="EMBL" id="JAZGJU010000002">
    <property type="protein sequence ID" value="MEE6125990.1"/>
    <property type="molecule type" value="Genomic_DNA"/>
</dbReference>
<sequence length="153" mass="16980">MRTVKNVMGMFLLYLVASSCTNSTNSKIFFEKDFATGHADWKVSGDTITKQFDLKLPDSKEPMKLFYLVAKDAGGCMRISYARVERANLDSKMTTDSVKAHAVPCGMGWESADSTRYEQMVLTGSFSKFSGIRKNVKQGSFLILKGNGTFTVN</sequence>
<dbReference type="PROSITE" id="PS51257">
    <property type="entry name" value="PROKAR_LIPOPROTEIN"/>
    <property type="match status" value="1"/>
</dbReference>
<gene>
    <name evidence="2" type="ORF">V2E39_01175</name>
</gene>
<dbReference type="RefSeq" id="WP_330937221.1">
    <property type="nucleotide sequence ID" value="NZ_JAZGJU010000002.1"/>
</dbReference>
<accession>A0ABU7QU00</accession>
<comment type="caution">
    <text evidence="2">The sequence shown here is derived from an EMBL/GenBank/DDBJ whole genome shotgun (WGS) entry which is preliminary data.</text>
</comment>
<keyword evidence="1" id="KW-0732">Signal</keyword>
<name>A0ABU7QU00_9FLAO</name>
<feature type="chain" id="PRO_5045925862" description="META domain-containing protein" evidence="1">
    <location>
        <begin position="22"/>
        <end position="153"/>
    </location>
</feature>
<protein>
    <recommendedName>
        <fullName evidence="4">META domain-containing protein</fullName>
    </recommendedName>
</protein>
<evidence type="ECO:0000256" key="1">
    <source>
        <dbReference type="SAM" id="SignalP"/>
    </source>
</evidence>
<dbReference type="Proteomes" id="UP001350005">
    <property type="component" value="Unassembled WGS sequence"/>
</dbReference>
<evidence type="ECO:0008006" key="4">
    <source>
        <dbReference type="Google" id="ProtNLM"/>
    </source>
</evidence>
<organism evidence="2 3">
    <name type="scientific">Chryseobacterium arthrosphaerae</name>
    <dbReference type="NCBI Taxonomy" id="651561"/>
    <lineage>
        <taxon>Bacteria</taxon>
        <taxon>Pseudomonadati</taxon>
        <taxon>Bacteroidota</taxon>
        <taxon>Flavobacteriia</taxon>
        <taxon>Flavobacteriales</taxon>
        <taxon>Weeksellaceae</taxon>
        <taxon>Chryseobacterium group</taxon>
        <taxon>Chryseobacterium</taxon>
    </lineage>
</organism>
<evidence type="ECO:0000313" key="3">
    <source>
        <dbReference type="Proteomes" id="UP001350005"/>
    </source>
</evidence>
<proteinExistence type="predicted"/>
<feature type="signal peptide" evidence="1">
    <location>
        <begin position="1"/>
        <end position="21"/>
    </location>
</feature>
<reference evidence="2 3" key="1">
    <citation type="submission" date="2024-01" db="EMBL/GenBank/DDBJ databases">
        <title>Whole genome of Chryseobacterium arthrosphaerae NNCa 2741.</title>
        <authorList>
            <person name="Boriskina E.V."/>
            <person name="Gordinskaya N.A."/>
            <person name="Kropotov V.S."/>
            <person name="Alekseeva A.E."/>
            <person name="Makhova M.A."/>
            <person name="Kryazhev D.V."/>
            <person name="Shkurkina I.S."/>
        </authorList>
    </citation>
    <scope>NUCLEOTIDE SEQUENCE [LARGE SCALE GENOMIC DNA]</scope>
    <source>
        <strain evidence="2 3">NNCa 2741</strain>
    </source>
</reference>
<keyword evidence="3" id="KW-1185">Reference proteome</keyword>